<organism evidence="5 6">
    <name type="scientific">Lysobacter capsici AZ78</name>
    <dbReference type="NCBI Taxonomy" id="1444315"/>
    <lineage>
        <taxon>Bacteria</taxon>
        <taxon>Pseudomonadati</taxon>
        <taxon>Pseudomonadota</taxon>
        <taxon>Gammaproteobacteria</taxon>
        <taxon>Lysobacterales</taxon>
        <taxon>Lysobacteraceae</taxon>
        <taxon>Lysobacter</taxon>
    </lineage>
</organism>
<dbReference type="SUPFAM" id="SSF52833">
    <property type="entry name" value="Thioredoxin-like"/>
    <property type="match status" value="1"/>
</dbReference>
<keyword evidence="1" id="KW-0732">Signal</keyword>
<evidence type="ECO:0000313" key="6">
    <source>
        <dbReference type="Proteomes" id="UP000023435"/>
    </source>
</evidence>
<evidence type="ECO:0000259" key="4">
    <source>
        <dbReference type="PROSITE" id="PS51352"/>
    </source>
</evidence>
<feature type="domain" description="Thioredoxin" evidence="4">
    <location>
        <begin position="42"/>
        <end position="234"/>
    </location>
</feature>
<dbReference type="Pfam" id="PF13462">
    <property type="entry name" value="Thioredoxin_4"/>
    <property type="match status" value="1"/>
</dbReference>
<comment type="caution">
    <text evidence="5">The sequence shown here is derived from an EMBL/GenBank/DDBJ whole genome shotgun (WGS) entry which is preliminary data.</text>
</comment>
<accession>A0A108U5F7</accession>
<dbReference type="PROSITE" id="PS51352">
    <property type="entry name" value="THIOREDOXIN_2"/>
    <property type="match status" value="1"/>
</dbReference>
<dbReference type="Proteomes" id="UP000023435">
    <property type="component" value="Unassembled WGS sequence"/>
</dbReference>
<evidence type="ECO:0000256" key="3">
    <source>
        <dbReference type="SAM" id="MobiDB-lite"/>
    </source>
</evidence>
<dbReference type="InterPro" id="IPR050824">
    <property type="entry name" value="Thiol_disulfide_DsbA"/>
</dbReference>
<dbReference type="PANTHER" id="PTHR35891">
    <property type="entry name" value="THIOL:DISULFIDE INTERCHANGE PROTEIN DSBA"/>
    <property type="match status" value="1"/>
</dbReference>
<feature type="compositionally biased region" description="Polar residues" evidence="3">
    <location>
        <begin position="8"/>
        <end position="22"/>
    </location>
</feature>
<sequence length="243" mass="25721">MKHAVIEQATNGEAGNSANKTASSRRTRPRGALAWVMAVALIAFGTVAPARQAAPVAGTDYAVLAKPVQASPGPGIEVVQVFSYACGACAKFDPAMEAWRRKLPRGVRFQYVPAVFGGAFDAGAKAYYAAAQLGVVDKTHAAIYRAVHVEQTLTGDSPDQISDAYARLGVDRARFANAYANKKTDERVQWARSYAIAAKVDSTPTIIVAGKYKVAPKPGAAPEALLATVDYLIGVERAARAKR</sequence>
<dbReference type="Gene3D" id="3.40.30.10">
    <property type="entry name" value="Glutaredoxin"/>
    <property type="match status" value="1"/>
</dbReference>
<dbReference type="InterPro" id="IPR012336">
    <property type="entry name" value="Thioredoxin-like_fold"/>
</dbReference>
<reference evidence="5 6" key="1">
    <citation type="journal article" date="2014" name="Genome Announc.">
        <title>Draft Genome Sequence of Lysobacter capsici AZ78, a Bacterium Antagonistic to Plant-Pathogenic Oomycetes.</title>
        <authorList>
            <person name="Puopolo G."/>
            <person name="Sonego P."/>
            <person name="Engelen K."/>
            <person name="Pertot I."/>
        </authorList>
    </citation>
    <scope>NUCLEOTIDE SEQUENCE [LARGE SCALE GENOMIC DNA]</scope>
    <source>
        <strain evidence="5 6">AZ78</strain>
    </source>
</reference>
<dbReference type="InterPro" id="IPR013766">
    <property type="entry name" value="Thioredoxin_domain"/>
</dbReference>
<dbReference type="RefSeq" id="WP_051547368.1">
    <property type="nucleotide sequence ID" value="NZ_JAJA02000001.1"/>
</dbReference>
<dbReference type="PANTHER" id="PTHR35891:SF2">
    <property type="entry name" value="THIOL:DISULFIDE INTERCHANGE PROTEIN DSBA"/>
    <property type="match status" value="1"/>
</dbReference>
<evidence type="ECO:0000256" key="2">
    <source>
        <dbReference type="PIRSR" id="PIRSR001488-1"/>
    </source>
</evidence>
<keyword evidence="6" id="KW-1185">Reference proteome</keyword>
<dbReference type="InterPro" id="IPR023205">
    <property type="entry name" value="DsbA/DsbL"/>
</dbReference>
<protein>
    <submittedName>
        <fullName evidence="5">Periplasmic thiol:disulfide interchange protein DsbA</fullName>
    </submittedName>
</protein>
<dbReference type="PIRSF" id="PIRSF001488">
    <property type="entry name" value="Tdi_protein"/>
    <property type="match status" value="1"/>
</dbReference>
<dbReference type="InterPro" id="IPR036249">
    <property type="entry name" value="Thioredoxin-like_sf"/>
</dbReference>
<dbReference type="OrthoDB" id="9784896at2"/>
<evidence type="ECO:0000256" key="1">
    <source>
        <dbReference type="ARBA" id="ARBA00022729"/>
    </source>
</evidence>
<name>A0A108U5F7_9GAMM</name>
<evidence type="ECO:0000313" key="5">
    <source>
        <dbReference type="EMBL" id="KWS02895.1"/>
    </source>
</evidence>
<dbReference type="EMBL" id="JAJA02000001">
    <property type="protein sequence ID" value="KWS02895.1"/>
    <property type="molecule type" value="Genomic_DNA"/>
</dbReference>
<feature type="disulfide bond" description="Redox-active" evidence="2">
    <location>
        <begin position="86"/>
        <end position="89"/>
    </location>
</feature>
<gene>
    <name evidence="5" type="ORF">AZ78_0441</name>
</gene>
<proteinExistence type="predicted"/>
<dbReference type="CDD" id="cd03019">
    <property type="entry name" value="DsbA_DsbA"/>
    <property type="match status" value="1"/>
</dbReference>
<dbReference type="AlphaFoldDB" id="A0A108U5F7"/>
<feature type="region of interest" description="Disordered" evidence="3">
    <location>
        <begin position="1"/>
        <end position="26"/>
    </location>
</feature>